<dbReference type="SUPFAM" id="SSF53098">
    <property type="entry name" value="Ribonuclease H-like"/>
    <property type="match status" value="1"/>
</dbReference>
<comment type="function">
    <text evidence="1">Involved in the transposition of the insertion sequence.</text>
</comment>
<dbReference type="Proteomes" id="UP000634529">
    <property type="component" value="Unassembled WGS sequence"/>
</dbReference>
<sequence>MKRLRKSFTKHEIELLSKNSNVLHVSEKNITYSPTFKVASIQAYQQGKTPLDIFVDAGFPTEIIGRNTPKKCLHRWRNIYSEYGEDGLLYDRRGKASTGRSTKDALTLDEKLRCAEARIKMLEAENELLKKLEALERLTNKALTPSERFELIHQVLCKYKLHRVTRFLCQIAEVSRSGYYRWCNAEVQRQLRKTVDERDFQLINEHFEARNRKAGALDIKMRLERIDNVVMNHKKIRRIMHKFKLITSIRRANPYRKMAKATQEHKTCPNLLNRVFDQGEPEKVLLTDITYISYGNGKWAYLSCIKDGSTRQILAHYLSSSLGISLVQETIDRLMERFDGYVHPEAIFHSDQGMHYTNPNIQKQIAELGFQQSMSRKGNCWDNASMESFFGHLKDELDYKQCTNLEELRICVDEYITFYNSHRYQWTLNKMTPDEFRSHLIAA</sequence>
<comment type="caution">
    <text evidence="4">The sequence shown here is derived from an EMBL/GenBank/DDBJ whole genome shotgun (WGS) entry which is preliminary data.</text>
</comment>
<feature type="domain" description="Integrase catalytic" evidence="3">
    <location>
        <begin position="277"/>
        <end position="441"/>
    </location>
</feature>
<gene>
    <name evidence="4" type="ORF">IFO66_09310</name>
</gene>
<dbReference type="NCBIfam" id="NF033516">
    <property type="entry name" value="transpos_IS3"/>
    <property type="match status" value="1"/>
</dbReference>
<dbReference type="InterPro" id="IPR025948">
    <property type="entry name" value="HTH-like_dom"/>
</dbReference>
<dbReference type="InterPro" id="IPR036397">
    <property type="entry name" value="RNaseH_sf"/>
</dbReference>
<evidence type="ECO:0000313" key="4">
    <source>
        <dbReference type="EMBL" id="MBD8498512.1"/>
    </source>
</evidence>
<protein>
    <submittedName>
        <fullName evidence="4">IS3 family transposase</fullName>
    </submittedName>
</protein>
<name>A0ABR9AWK4_9BACL</name>
<evidence type="ECO:0000259" key="3">
    <source>
        <dbReference type="PROSITE" id="PS50994"/>
    </source>
</evidence>
<organism evidence="4 5">
    <name type="scientific">Paenibacillus arenosi</name>
    <dbReference type="NCBI Taxonomy" id="2774142"/>
    <lineage>
        <taxon>Bacteria</taxon>
        <taxon>Bacillati</taxon>
        <taxon>Bacillota</taxon>
        <taxon>Bacilli</taxon>
        <taxon>Bacillales</taxon>
        <taxon>Paenibacillaceae</taxon>
        <taxon>Paenibacillus</taxon>
    </lineage>
</organism>
<dbReference type="PANTHER" id="PTHR46889:SF5">
    <property type="entry name" value="INTEGRASE PROTEIN"/>
    <property type="match status" value="1"/>
</dbReference>
<dbReference type="EMBL" id="JACYTN010000004">
    <property type="protein sequence ID" value="MBD8498512.1"/>
    <property type="molecule type" value="Genomic_DNA"/>
</dbReference>
<dbReference type="Pfam" id="PF00665">
    <property type="entry name" value="rve"/>
    <property type="match status" value="1"/>
</dbReference>
<evidence type="ECO:0000256" key="2">
    <source>
        <dbReference type="SAM" id="Coils"/>
    </source>
</evidence>
<keyword evidence="5" id="KW-1185">Reference proteome</keyword>
<proteinExistence type="predicted"/>
<dbReference type="InterPro" id="IPR046929">
    <property type="entry name" value="HTH_Tnp"/>
</dbReference>
<evidence type="ECO:0000313" key="5">
    <source>
        <dbReference type="Proteomes" id="UP000634529"/>
    </source>
</evidence>
<feature type="coiled-coil region" evidence="2">
    <location>
        <begin position="105"/>
        <end position="141"/>
    </location>
</feature>
<dbReference type="InterPro" id="IPR012337">
    <property type="entry name" value="RNaseH-like_sf"/>
</dbReference>
<dbReference type="Pfam" id="PF13276">
    <property type="entry name" value="HTH_21"/>
    <property type="match status" value="1"/>
</dbReference>
<reference evidence="4 5" key="1">
    <citation type="submission" date="2020-09" db="EMBL/GenBank/DDBJ databases">
        <title>Paenibacillus sp. CAU 1523 isolated from sand of Haeundae Beach.</title>
        <authorList>
            <person name="Kim W."/>
        </authorList>
    </citation>
    <scope>NUCLEOTIDE SEQUENCE [LARGE SCALE GENOMIC DNA]</scope>
    <source>
        <strain evidence="4 5">CAU 1523</strain>
    </source>
</reference>
<dbReference type="Pfam" id="PF20310">
    <property type="entry name" value="HTH_Tnp_2"/>
    <property type="match status" value="1"/>
</dbReference>
<accession>A0ABR9AWK4</accession>
<dbReference type="Gene3D" id="3.30.420.10">
    <property type="entry name" value="Ribonuclease H-like superfamily/Ribonuclease H"/>
    <property type="match status" value="1"/>
</dbReference>
<dbReference type="RefSeq" id="WP_192024890.1">
    <property type="nucleotide sequence ID" value="NZ_JACYTN010000004.1"/>
</dbReference>
<dbReference type="Pfam" id="PF13333">
    <property type="entry name" value="rve_2"/>
    <property type="match status" value="1"/>
</dbReference>
<dbReference type="PANTHER" id="PTHR46889">
    <property type="entry name" value="TRANSPOSASE INSF FOR INSERTION SEQUENCE IS3B-RELATED"/>
    <property type="match status" value="1"/>
</dbReference>
<dbReference type="PROSITE" id="PS50994">
    <property type="entry name" value="INTEGRASE"/>
    <property type="match status" value="1"/>
</dbReference>
<dbReference type="InterPro" id="IPR050900">
    <property type="entry name" value="Transposase_IS3/IS150/IS904"/>
</dbReference>
<evidence type="ECO:0000256" key="1">
    <source>
        <dbReference type="ARBA" id="ARBA00002286"/>
    </source>
</evidence>
<dbReference type="InterPro" id="IPR048020">
    <property type="entry name" value="Transpos_IS3"/>
</dbReference>
<keyword evidence="2" id="KW-0175">Coiled coil</keyword>
<dbReference type="InterPro" id="IPR001584">
    <property type="entry name" value="Integrase_cat-core"/>
</dbReference>